<dbReference type="Pfam" id="PF24391">
    <property type="entry name" value="HD-CE"/>
    <property type="match status" value="1"/>
</dbReference>
<evidence type="ECO:0000313" key="3">
    <source>
        <dbReference type="Proteomes" id="UP000486903"/>
    </source>
</evidence>
<dbReference type="EMBL" id="SXFB01000001">
    <property type="protein sequence ID" value="NFV24926.1"/>
    <property type="molecule type" value="Genomic_DNA"/>
</dbReference>
<sequence length="1033" mass="122555">MEWGARMNDGELKSLYTLENHLEEKCKFDEAYIDLYSTWKLNKKTLKQILKTIIFNYPHFTEHDDNHSNTIITNIEMLLGEERIKTLSATDTWMILQCAYLHDFGMAILYKKVEEVWQSQEFKDYIEEKKSYDLVIKEAAEYIENMGIKLQNKEEEVIWPLKIKKYVTRIIADYFRTKHAELTKEYLNILINEWNIDLSHNNLIKTRLLKSIAQISFIHTQNFDEVMKLDFESNGFRSDYFHPRFIAEMLRMGDLLDLDNGRYNDYVKNVVGDIPKSSEVHIEKHNSVSQLLIMPQLIEVKADCKDKEVYKETRNWFNWLEDEIKDLTLNWTNIIPKNLPGYAPKFIKSIYYKGDEDFNNLVDLRFQISQEKAFDVIEGSGIYEDEFVFMREFIQNALDATKIQLWRDIKSGIYDPWIKKGIDKNKLNPFDIKQEIYRNYEIKIEVVKKFDKCFEVIIKDKGTGISLDTLKSMSEVGKSYKERKNIKREINEMPSWLKPTGGFGIGIQSGFLMNEQFKAYSKLNSMDSTIEIVFESRKKDGYIQVTNSEHIMKRGTEFHIEINKETFKYNYGGYVSKYINSSYDPIQDDELLAYKILDSAIEYCRSILIPVSITYNETNINLTDDILEAREFDNEDKRYYYKISDALDEIQIWDKETYSYIKFTIDYKSIKYSSILNYKGIAVDEELRFRNKMLWIRSFIDVFGFDTKQMLKLNRNKFTNYGLEAIEEIHYKALCFYMKIISEKLENIKGHNDNIGLAYLLLAPKFEVNVDNSKTKYLIEDSKYYVDVIEKQEEEFKKVSKKISDIIELYPNLTYVNIDDFIVYKQFERDSYRIKEILNALNKHSEEINDNIIIVDKEFIKNILIDYKVSYIKYIKINNDENLIIYRINKDSGNLAIETDDYTKNEFIKRLVSGKEQSHKLVSISELPRERSCIPVISGYEDLAVKYIPFGISVVQDKVNWIISPMKRVDNQFIGKFDSCNDFINSIVKREDYNKLLDFVYKNRLGDNQISKDDIDRLYKKLIEEYYNLEKQK</sequence>
<protein>
    <recommendedName>
        <fullName evidence="1">HD-CE domain-containing protein</fullName>
    </recommendedName>
</protein>
<proteinExistence type="predicted"/>
<dbReference type="AlphaFoldDB" id="A0A6B4JK45"/>
<dbReference type="Proteomes" id="UP000486903">
    <property type="component" value="Unassembled WGS sequence"/>
</dbReference>
<dbReference type="InterPro" id="IPR036890">
    <property type="entry name" value="HATPase_C_sf"/>
</dbReference>
<comment type="caution">
    <text evidence="2">The sequence shown here is derived from an EMBL/GenBank/DDBJ whole genome shotgun (WGS) entry which is preliminary data.</text>
</comment>
<dbReference type="InterPro" id="IPR056471">
    <property type="entry name" value="HD-CE"/>
</dbReference>
<name>A0A6B4JK45_CLOBO</name>
<gene>
    <name evidence="2" type="ORF">FDG31_01850</name>
</gene>
<accession>A0A6B4JK45</accession>
<feature type="domain" description="HD-CE" evidence="1">
    <location>
        <begin position="58"/>
        <end position="325"/>
    </location>
</feature>
<reference evidence="2 3" key="1">
    <citation type="submission" date="2019-04" db="EMBL/GenBank/DDBJ databases">
        <title>Genome sequencing of Clostridium botulinum Groups I-IV and Clostridium butyricum.</title>
        <authorList>
            <person name="Brunt J."/>
            <person name="Van Vliet A.H.M."/>
            <person name="Stringer S.C."/>
            <person name="Carter A.T."/>
            <person name="Peck M.W."/>
        </authorList>
    </citation>
    <scope>NUCLEOTIDE SEQUENCE [LARGE SCALE GENOMIC DNA]</scope>
    <source>
        <strain evidence="2 3">BL81</strain>
    </source>
</reference>
<dbReference type="SUPFAM" id="SSF109604">
    <property type="entry name" value="HD-domain/PDEase-like"/>
    <property type="match status" value="1"/>
</dbReference>
<organism evidence="2 3">
    <name type="scientific">Clostridium botulinum</name>
    <dbReference type="NCBI Taxonomy" id="1491"/>
    <lineage>
        <taxon>Bacteria</taxon>
        <taxon>Bacillati</taxon>
        <taxon>Bacillota</taxon>
        <taxon>Clostridia</taxon>
        <taxon>Eubacteriales</taxon>
        <taxon>Clostridiaceae</taxon>
        <taxon>Clostridium</taxon>
    </lineage>
</organism>
<evidence type="ECO:0000313" key="2">
    <source>
        <dbReference type="EMBL" id="NFV24926.1"/>
    </source>
</evidence>
<dbReference type="SUPFAM" id="SSF55874">
    <property type="entry name" value="ATPase domain of HSP90 chaperone/DNA topoisomerase II/histidine kinase"/>
    <property type="match status" value="1"/>
</dbReference>
<evidence type="ECO:0000259" key="1">
    <source>
        <dbReference type="Pfam" id="PF24391"/>
    </source>
</evidence>
<dbReference type="Gene3D" id="3.30.565.10">
    <property type="entry name" value="Histidine kinase-like ATPase, C-terminal domain"/>
    <property type="match status" value="1"/>
</dbReference>